<dbReference type="SUPFAM" id="SSF143113">
    <property type="entry name" value="NAP-like"/>
    <property type="match status" value="1"/>
</dbReference>
<proteinExistence type="inferred from homology"/>
<feature type="region of interest" description="Disordered" evidence="3">
    <location>
        <begin position="237"/>
        <end position="270"/>
    </location>
</feature>
<evidence type="ECO:0000256" key="1">
    <source>
        <dbReference type="ARBA" id="ARBA00009947"/>
    </source>
</evidence>
<reference evidence="5" key="1">
    <citation type="submission" date="2024-04" db="EMBL/GenBank/DDBJ databases">
        <authorList>
            <person name="Shaw F."/>
            <person name="Minotto A."/>
        </authorList>
    </citation>
    <scope>NUCLEOTIDE SEQUENCE [LARGE SCALE GENOMIC DNA]</scope>
</reference>
<accession>A0ABP1CNN1</accession>
<dbReference type="Pfam" id="PF00956">
    <property type="entry name" value="NAP"/>
    <property type="match status" value="1"/>
</dbReference>
<dbReference type="PANTHER" id="PTHR11875">
    <property type="entry name" value="TESTIS-SPECIFIC Y-ENCODED PROTEIN"/>
    <property type="match status" value="1"/>
</dbReference>
<dbReference type="EMBL" id="OZ037944">
    <property type="protein sequence ID" value="CAL1696349.1"/>
    <property type="molecule type" value="Genomic_DNA"/>
</dbReference>
<sequence>MSAQGVKRASPGAEEEKNPFGDVELSDEDAKKLQTIQKDLARTDLYLERRAQEKMLPVYEKRREIVKAIPKFWPVALMNNTMFSIHTQHNADQVALSYLEDLWLVRDPVETRCFTVEFYFKENPYFSNRILKKEYKYVPPPAAAEDKPDADGITEAMLEFSWERDVDPQACKIDWKDDSKNLTKLYPRVKDEEEDELPSEAGSLFNYFEIADDPFDIGVLIANEVFPDAIDYFLGQIPSEDIDSEEEESDDENEEEIDLEKPRLKKPRQT</sequence>
<dbReference type="Proteomes" id="UP001497453">
    <property type="component" value="Chromosome 1"/>
</dbReference>
<comment type="similarity">
    <text evidence="1 2">Belongs to the nucleosome assembly protein (NAP) family.</text>
</comment>
<evidence type="ECO:0000313" key="4">
    <source>
        <dbReference type="EMBL" id="CAL1696349.1"/>
    </source>
</evidence>
<protein>
    <submittedName>
        <fullName evidence="4">Uncharacterized protein</fullName>
    </submittedName>
</protein>
<feature type="region of interest" description="Disordered" evidence="3">
    <location>
        <begin position="1"/>
        <end position="28"/>
    </location>
</feature>
<evidence type="ECO:0000256" key="2">
    <source>
        <dbReference type="RuleBase" id="RU003876"/>
    </source>
</evidence>
<dbReference type="Gene3D" id="3.30.1120.90">
    <property type="entry name" value="Nucleosome assembly protein"/>
    <property type="match status" value="1"/>
</dbReference>
<evidence type="ECO:0000256" key="3">
    <source>
        <dbReference type="SAM" id="MobiDB-lite"/>
    </source>
</evidence>
<dbReference type="InterPro" id="IPR002164">
    <property type="entry name" value="NAP_family"/>
</dbReference>
<gene>
    <name evidence="4" type="ORF">GFSPODELE1_LOCUS1146</name>
</gene>
<name>A0ABP1CNN1_9APHY</name>
<keyword evidence="5" id="KW-1185">Reference proteome</keyword>
<evidence type="ECO:0000313" key="5">
    <source>
        <dbReference type="Proteomes" id="UP001497453"/>
    </source>
</evidence>
<organism evidence="4 5">
    <name type="scientific">Somion occarium</name>
    <dbReference type="NCBI Taxonomy" id="3059160"/>
    <lineage>
        <taxon>Eukaryota</taxon>
        <taxon>Fungi</taxon>
        <taxon>Dikarya</taxon>
        <taxon>Basidiomycota</taxon>
        <taxon>Agaricomycotina</taxon>
        <taxon>Agaricomycetes</taxon>
        <taxon>Polyporales</taxon>
        <taxon>Cerrenaceae</taxon>
        <taxon>Somion</taxon>
    </lineage>
</organism>
<feature type="compositionally biased region" description="Acidic residues" evidence="3">
    <location>
        <begin position="240"/>
        <end position="258"/>
    </location>
</feature>
<dbReference type="InterPro" id="IPR037231">
    <property type="entry name" value="NAP-like_sf"/>
</dbReference>